<protein>
    <recommendedName>
        <fullName evidence="7">Superkiller protein 3</fullName>
    </recommendedName>
</protein>
<dbReference type="InterPro" id="IPR040962">
    <property type="entry name" value="TPR_22"/>
</dbReference>
<dbReference type="InterPro" id="IPR039226">
    <property type="entry name" value="Ski3/TTC37"/>
</dbReference>
<comment type="caution">
    <text evidence="5">The sequence shown here is derived from an EMBL/GenBank/DDBJ whole genome shotgun (WGS) entry which is preliminary data.</text>
</comment>
<dbReference type="InterPro" id="IPR011990">
    <property type="entry name" value="TPR-like_helical_dom_sf"/>
</dbReference>
<dbReference type="RefSeq" id="XP_046061605.1">
    <property type="nucleotide sequence ID" value="XM_046204448.1"/>
</dbReference>
<name>A0A9P8P7N6_9ASCO</name>
<dbReference type="Pfam" id="PF18833">
    <property type="entry name" value="TPR_22"/>
    <property type="match status" value="1"/>
</dbReference>
<feature type="repeat" description="TPR" evidence="3">
    <location>
        <begin position="1211"/>
        <end position="1244"/>
    </location>
</feature>
<dbReference type="Pfam" id="PF14559">
    <property type="entry name" value="TPR_19"/>
    <property type="match status" value="1"/>
</dbReference>
<organism evidence="5 6">
    <name type="scientific">Ogataea philodendri</name>
    <dbReference type="NCBI Taxonomy" id="1378263"/>
    <lineage>
        <taxon>Eukaryota</taxon>
        <taxon>Fungi</taxon>
        <taxon>Dikarya</taxon>
        <taxon>Ascomycota</taxon>
        <taxon>Saccharomycotina</taxon>
        <taxon>Pichiomycetes</taxon>
        <taxon>Pichiales</taxon>
        <taxon>Pichiaceae</taxon>
        <taxon>Ogataea</taxon>
    </lineage>
</organism>
<evidence type="ECO:0000256" key="2">
    <source>
        <dbReference type="ARBA" id="ARBA00022803"/>
    </source>
</evidence>
<dbReference type="Gene3D" id="1.25.40.10">
    <property type="entry name" value="Tetratricopeptide repeat domain"/>
    <property type="match status" value="5"/>
</dbReference>
<accession>A0A9P8P7N6</accession>
<sequence>MSVNGLLKAARQSFKDDDPNYVIYCCDKIIEDFDSKNYFAHIFKGKALHMLKDDEKAFASYEQAAKINSDDVLAWKGMLELARESDNYEQFFRVVTGFANSLLAKNDSLTEVVTAVRDYLKKFKRKVPILTEYYLRQIIPGSEFGDLMGQMFEKPEIALFQLINIVEQKQSAYIKSELFKKKLTGISNMSDKNQLAYNRVITTAHKQFGLVELCERYIDMCSDDYHRKKMESRLLELRFEQLKAAPDAEKKQLYLEVYDMVEGMVVVQSPSQLAWDLYFDWKDLKSFESLDLILVADYIKLFGNVGLGAVLFAFVSSDISPFDRQKVKEYLRVEKKSKKNRFRKKKRVLKNIKTAEEVEEDPNGEAPIAIEESEETTDADDLSPADVLELMIQGIKVASESLLAHRIVTAYYLHLREYETALDYAKQLVTLVSKEQKKLKLDFPNTTKDSLLSLATTYTYYETPRHFSQALKLYDSVLGKSPTDVQARIGKGLILVEQKDYNAAAILLGKVLDDAPDHLQANMEYSWSIIQIGEYAKGREKLDKAYKMIDGTDPNSLEIRGNTLWRIAESYLMEARDTESPDEEHVAALVKSAFDLLIEALKQSESLSAPYSSLGYIYLTYYDNNTRALKCFSKAFELNAGDMLAAKELCNYFSSQKDWEMVEVVCQRVVNSEQGRRAILSLESDGSWPYRMLGCSSLERQDDSKAIELFQNALRIDSADIDSWIGLGEGYLARGRLDAALKVFNKALEIAPDNWHATYLLAVILGEMGEFQDAIFHLETIVAKRPEETCVFVRLAETLVMKTDYEISNSHIARSLDTALKAIETFKVAVKLDPSSPNLCRLVGELLKLTLMVESHIDKLPFDDLNSIFENNSALKTTKLLTEIGDSAEFEALKDSPIKTEATCYFLIQSARIGVSITGDGAPRLLRSSTAYNLGVAYLAAFLKLEKKELQESAIKAFKNAILLENDNPEYWNSLGVASLSQNAKVAQHCFIKASSLSPRDPIPWTHLAVLYMHYGDMDLANQCFLRVQSLAPGQSSCWTGRALVEEANGNEQNASQLLTHAHVMSNGKSPLSMFLYSLSVVKSIVGTETTEENLDAVQELDVANLSILTYLKYYPNDKLALNVAILLIERVHDFSTGLQYSQQLCAILEHKHETDQSDDLVTSLATAKAQISRMYLGAQEYELAIEASEQSMELIESVDGLSDEVQKIMLSSLAVLGLSFFFKGDFDSSVEEFKKILESFPDSQRVVVLIAQVLYDYNSEDTKQAAIDELFNHIESFGSSLLVALTLASISLVEDLEEFYPAIKEELESLSLKQLIDDTSSSVPFFLDLLNQKMDTKKTTIWQRNAILFPSDAKTWKKLNKHVHLNVCLNSKGVGADELSSAYLERGELRGIQRALLLNPSSADGYVALKGCS</sequence>
<dbReference type="EMBL" id="JAEUBE010000255">
    <property type="protein sequence ID" value="KAH3666474.1"/>
    <property type="molecule type" value="Genomic_DNA"/>
</dbReference>
<dbReference type="Proteomes" id="UP000769157">
    <property type="component" value="Unassembled WGS sequence"/>
</dbReference>
<evidence type="ECO:0000256" key="4">
    <source>
        <dbReference type="SAM" id="MobiDB-lite"/>
    </source>
</evidence>
<evidence type="ECO:0000313" key="5">
    <source>
        <dbReference type="EMBL" id="KAH3666474.1"/>
    </source>
</evidence>
<evidence type="ECO:0000313" key="6">
    <source>
        <dbReference type="Proteomes" id="UP000769157"/>
    </source>
</evidence>
<dbReference type="InterPro" id="IPR019734">
    <property type="entry name" value="TPR_rpt"/>
</dbReference>
<dbReference type="PANTHER" id="PTHR15704:SF7">
    <property type="entry name" value="SUPERKILLER COMPLEX PROTEIN 3"/>
    <property type="match status" value="1"/>
</dbReference>
<evidence type="ECO:0008006" key="7">
    <source>
        <dbReference type="Google" id="ProtNLM"/>
    </source>
</evidence>
<dbReference type="SUPFAM" id="SSF48452">
    <property type="entry name" value="TPR-like"/>
    <property type="match status" value="3"/>
</dbReference>
<reference evidence="5" key="1">
    <citation type="journal article" date="2021" name="Open Biol.">
        <title>Shared evolutionary footprints suggest mitochondrial oxidative damage underlies multiple complex I losses in fungi.</title>
        <authorList>
            <person name="Schikora-Tamarit M.A."/>
            <person name="Marcet-Houben M."/>
            <person name="Nosek J."/>
            <person name="Gabaldon T."/>
        </authorList>
    </citation>
    <scope>NUCLEOTIDE SEQUENCE</scope>
    <source>
        <strain evidence="5">CBS6075</strain>
    </source>
</reference>
<gene>
    <name evidence="5" type="ORF">OGAPHI_003470</name>
</gene>
<feature type="repeat" description="TPR" evidence="3">
    <location>
        <begin position="721"/>
        <end position="754"/>
    </location>
</feature>
<dbReference type="Pfam" id="PF13432">
    <property type="entry name" value="TPR_16"/>
    <property type="match status" value="1"/>
</dbReference>
<feature type="compositionally biased region" description="Acidic residues" evidence="4">
    <location>
        <begin position="371"/>
        <end position="381"/>
    </location>
</feature>
<keyword evidence="1" id="KW-0677">Repeat</keyword>
<keyword evidence="2 3" id="KW-0802">TPR repeat</keyword>
<dbReference type="GO" id="GO:0055087">
    <property type="term" value="C:Ski complex"/>
    <property type="evidence" value="ECO:0007669"/>
    <property type="project" value="InterPro"/>
</dbReference>
<keyword evidence="6" id="KW-1185">Reference proteome</keyword>
<evidence type="ECO:0000256" key="1">
    <source>
        <dbReference type="ARBA" id="ARBA00022737"/>
    </source>
</evidence>
<dbReference type="PROSITE" id="PS50293">
    <property type="entry name" value="TPR_REGION"/>
    <property type="match status" value="1"/>
</dbReference>
<dbReference type="PANTHER" id="PTHR15704">
    <property type="entry name" value="SUPERKILLER 3 PROTEIN-RELATED"/>
    <property type="match status" value="1"/>
</dbReference>
<feature type="repeat" description="TPR" evidence="3">
    <location>
        <begin position="687"/>
        <end position="720"/>
    </location>
</feature>
<evidence type="ECO:0000256" key="3">
    <source>
        <dbReference type="PROSITE-ProRule" id="PRU00339"/>
    </source>
</evidence>
<reference evidence="5" key="2">
    <citation type="submission" date="2021-01" db="EMBL/GenBank/DDBJ databases">
        <authorList>
            <person name="Schikora-Tamarit M.A."/>
        </authorList>
    </citation>
    <scope>NUCLEOTIDE SEQUENCE</scope>
    <source>
        <strain evidence="5">CBS6075</strain>
    </source>
</reference>
<proteinExistence type="predicted"/>
<dbReference type="GeneID" id="70235435"/>
<dbReference type="SMART" id="SM00028">
    <property type="entry name" value="TPR"/>
    <property type="match status" value="11"/>
</dbReference>
<dbReference type="PROSITE" id="PS50005">
    <property type="entry name" value="TPR"/>
    <property type="match status" value="3"/>
</dbReference>
<dbReference type="OrthoDB" id="421075at2759"/>
<feature type="region of interest" description="Disordered" evidence="4">
    <location>
        <begin position="358"/>
        <end position="381"/>
    </location>
</feature>
<dbReference type="GO" id="GO:0006401">
    <property type="term" value="P:RNA catabolic process"/>
    <property type="evidence" value="ECO:0007669"/>
    <property type="project" value="InterPro"/>
</dbReference>